<reference evidence="1 2" key="1">
    <citation type="journal article" date="2015" name="Genome Biol. Evol.">
        <title>Phylogenomic analyses indicate that early fungi evolved digesting cell walls of algal ancestors of land plants.</title>
        <authorList>
            <person name="Chang Y."/>
            <person name="Wang S."/>
            <person name="Sekimoto S."/>
            <person name="Aerts A.L."/>
            <person name="Choi C."/>
            <person name="Clum A."/>
            <person name="LaButti K.M."/>
            <person name="Lindquist E.A."/>
            <person name="Yee Ngan C."/>
            <person name="Ohm R.A."/>
            <person name="Salamov A.A."/>
            <person name="Grigoriev I.V."/>
            <person name="Spatafora J.W."/>
            <person name="Berbee M.L."/>
        </authorList>
    </citation>
    <scope>NUCLEOTIDE SEQUENCE [LARGE SCALE GENOMIC DNA]</scope>
    <source>
        <strain evidence="1 2">NRRL 28638</strain>
    </source>
</reference>
<organism evidence="1 2">
    <name type="scientific">Conidiobolus coronatus (strain ATCC 28846 / CBS 209.66 / NRRL 28638)</name>
    <name type="common">Delacroixia coronata</name>
    <dbReference type="NCBI Taxonomy" id="796925"/>
    <lineage>
        <taxon>Eukaryota</taxon>
        <taxon>Fungi</taxon>
        <taxon>Fungi incertae sedis</taxon>
        <taxon>Zoopagomycota</taxon>
        <taxon>Entomophthoromycotina</taxon>
        <taxon>Entomophthoromycetes</taxon>
        <taxon>Entomophthorales</taxon>
        <taxon>Ancylistaceae</taxon>
        <taxon>Conidiobolus</taxon>
    </lineage>
</organism>
<accession>A0A137NRS2</accession>
<sequence>MKFEDDTSYPPKTAMYRTSETGFCAKAVSDYVDNSTCGGCEESHPSYGRTWSTALLGPNDRAAGIYDLCRKIDDRSDGYIEAVRELKDKLDDSEEWEQGLHDFLACVEDENFEADIHYDDDEYLDRAYKYGAFKGVSGAVCCDPNENRLAEMAACLVHCGMKCVRAGEKRRTEYYVNDQDISSAMVTVGLGIMYALTDSIVERRCCDGFNRQMHQIVAAHHMMAYAGDIYNPADQCHKQWRCKVSMVTCVRVVDSVRVWARKRGMQSIDSVLLRLHDAYVTWHPVLGRTTKRVYNVNFNDIATPRLCKRVRKIEEAYSSSMKVNDHKLRDEIFSRLCQWSSNFTAIWRAGYDSGDKIREMSFVGAVLGVHRDEYDKVSNEKAYQALYVCTTMAGLTDSPEHRLLAQAAARAVAIRSRNGGPCVGPTEHDYMVMRSIDGVWELTQLAVTKAPGSLDKAICMPILMAGIEWFNTVTHVNRMDEYALAEQRLAEFEACPRCVCRRVMNLINTHHISIGMFQCWLWGVLLYADNGIGYDAYIDGQFAPQSMRQNLSTKCGRCGVVPDPTNTHGAVCLTMSKEETIS</sequence>
<evidence type="ECO:0000313" key="1">
    <source>
        <dbReference type="EMBL" id="KXN65463.1"/>
    </source>
</evidence>
<keyword evidence="2" id="KW-1185">Reference proteome</keyword>
<gene>
    <name evidence="1" type="ORF">CONCODRAFT_12931</name>
</gene>
<protein>
    <submittedName>
        <fullName evidence="1">Uncharacterized protein</fullName>
    </submittedName>
</protein>
<dbReference type="EMBL" id="KQ964875">
    <property type="protein sequence ID" value="KXN65463.1"/>
    <property type="molecule type" value="Genomic_DNA"/>
</dbReference>
<dbReference type="AlphaFoldDB" id="A0A137NRS2"/>
<evidence type="ECO:0000313" key="2">
    <source>
        <dbReference type="Proteomes" id="UP000070444"/>
    </source>
</evidence>
<name>A0A137NRS2_CONC2</name>
<dbReference type="Proteomes" id="UP000070444">
    <property type="component" value="Unassembled WGS sequence"/>
</dbReference>
<proteinExistence type="predicted"/>